<organism evidence="2 3">
    <name type="scientific">Tanacetum coccineum</name>
    <dbReference type="NCBI Taxonomy" id="301880"/>
    <lineage>
        <taxon>Eukaryota</taxon>
        <taxon>Viridiplantae</taxon>
        <taxon>Streptophyta</taxon>
        <taxon>Embryophyta</taxon>
        <taxon>Tracheophyta</taxon>
        <taxon>Spermatophyta</taxon>
        <taxon>Magnoliopsida</taxon>
        <taxon>eudicotyledons</taxon>
        <taxon>Gunneridae</taxon>
        <taxon>Pentapetalae</taxon>
        <taxon>asterids</taxon>
        <taxon>campanulids</taxon>
        <taxon>Asterales</taxon>
        <taxon>Asteraceae</taxon>
        <taxon>Asteroideae</taxon>
        <taxon>Anthemideae</taxon>
        <taxon>Anthemidinae</taxon>
        <taxon>Tanacetum</taxon>
    </lineage>
</organism>
<dbReference type="Proteomes" id="UP001151760">
    <property type="component" value="Unassembled WGS sequence"/>
</dbReference>
<sequence length="257" mass="30340">MPRTMGGNDDEVRSSRSKRSRQYETVEEVLLPQVHHEFLLWEGCNKEAKSRYNTKLSNLLPRHVYSPCIMNWDILNRMGRDGEIDNMLRIKLREARSNKEIFTFVAWIRAFNISKPIYSELCHEFYSTYEFDKVCTDDEFQTKKIIKFRLGGRAHSLTLLEFARRLGLYHAEELDEEGFDVYFQGGLRSDEYFNAQEYWLSISREENLSLDLDTITLRELINSEGRLISEDPQSGVPRVAIPRPPIASMQEFYDKMW</sequence>
<proteinExistence type="predicted"/>
<evidence type="ECO:0000313" key="3">
    <source>
        <dbReference type="Proteomes" id="UP001151760"/>
    </source>
</evidence>
<accession>A0ABQ5J9U0</accession>
<reference evidence="2" key="1">
    <citation type="journal article" date="2022" name="Int. J. Mol. Sci.">
        <title>Draft Genome of Tanacetum Coccineum: Genomic Comparison of Closely Related Tanacetum-Family Plants.</title>
        <authorList>
            <person name="Yamashiro T."/>
            <person name="Shiraishi A."/>
            <person name="Nakayama K."/>
            <person name="Satake H."/>
        </authorList>
    </citation>
    <scope>NUCLEOTIDE SEQUENCE</scope>
</reference>
<gene>
    <name evidence="2" type="ORF">Tco_1125708</name>
</gene>
<protein>
    <submittedName>
        <fullName evidence="2">Uncharacterized protein</fullName>
    </submittedName>
</protein>
<reference evidence="2" key="2">
    <citation type="submission" date="2022-01" db="EMBL/GenBank/DDBJ databases">
        <authorList>
            <person name="Yamashiro T."/>
            <person name="Shiraishi A."/>
            <person name="Satake H."/>
            <person name="Nakayama K."/>
        </authorList>
    </citation>
    <scope>NUCLEOTIDE SEQUENCE</scope>
</reference>
<comment type="caution">
    <text evidence="2">The sequence shown here is derived from an EMBL/GenBank/DDBJ whole genome shotgun (WGS) entry which is preliminary data.</text>
</comment>
<name>A0ABQ5J9U0_9ASTR</name>
<keyword evidence="3" id="KW-1185">Reference proteome</keyword>
<feature type="region of interest" description="Disordered" evidence="1">
    <location>
        <begin position="1"/>
        <end position="20"/>
    </location>
</feature>
<evidence type="ECO:0000256" key="1">
    <source>
        <dbReference type="SAM" id="MobiDB-lite"/>
    </source>
</evidence>
<dbReference type="EMBL" id="BQNB010021712">
    <property type="protein sequence ID" value="GJU09278.1"/>
    <property type="molecule type" value="Genomic_DNA"/>
</dbReference>
<evidence type="ECO:0000313" key="2">
    <source>
        <dbReference type="EMBL" id="GJU09278.1"/>
    </source>
</evidence>